<sequence>LSGDSLATTADTSIPNNETASSVNQTDSPLSANATITIIMTTPPLPDE</sequence>
<organism evidence="2">
    <name type="scientific">marine sediment metagenome</name>
    <dbReference type="NCBI Taxonomy" id="412755"/>
    <lineage>
        <taxon>unclassified sequences</taxon>
        <taxon>metagenomes</taxon>
        <taxon>ecological metagenomes</taxon>
    </lineage>
</organism>
<proteinExistence type="predicted"/>
<dbReference type="EMBL" id="BARS01045704">
    <property type="protein sequence ID" value="GAG35673.1"/>
    <property type="molecule type" value="Genomic_DNA"/>
</dbReference>
<evidence type="ECO:0000256" key="1">
    <source>
        <dbReference type="SAM" id="MobiDB-lite"/>
    </source>
</evidence>
<accession>X0XGA3</accession>
<feature type="compositionally biased region" description="Polar residues" evidence="1">
    <location>
        <begin position="1"/>
        <end position="34"/>
    </location>
</feature>
<evidence type="ECO:0000313" key="2">
    <source>
        <dbReference type="EMBL" id="GAG35673.1"/>
    </source>
</evidence>
<dbReference type="AlphaFoldDB" id="X0XGA3"/>
<feature type="region of interest" description="Disordered" evidence="1">
    <location>
        <begin position="1"/>
        <end position="48"/>
    </location>
</feature>
<protein>
    <submittedName>
        <fullName evidence="2">Uncharacterized protein</fullName>
    </submittedName>
</protein>
<gene>
    <name evidence="2" type="ORF">S01H1_68892</name>
</gene>
<comment type="caution">
    <text evidence="2">The sequence shown here is derived from an EMBL/GenBank/DDBJ whole genome shotgun (WGS) entry which is preliminary data.</text>
</comment>
<name>X0XGA3_9ZZZZ</name>
<reference evidence="2" key="1">
    <citation type="journal article" date="2014" name="Front. Microbiol.">
        <title>High frequency of phylogenetically diverse reductive dehalogenase-homologous genes in deep subseafloor sedimentary metagenomes.</title>
        <authorList>
            <person name="Kawai M."/>
            <person name="Futagami T."/>
            <person name="Toyoda A."/>
            <person name="Takaki Y."/>
            <person name="Nishi S."/>
            <person name="Hori S."/>
            <person name="Arai W."/>
            <person name="Tsubouchi T."/>
            <person name="Morono Y."/>
            <person name="Uchiyama I."/>
            <person name="Ito T."/>
            <person name="Fujiyama A."/>
            <person name="Inagaki F."/>
            <person name="Takami H."/>
        </authorList>
    </citation>
    <scope>NUCLEOTIDE SEQUENCE</scope>
    <source>
        <strain evidence="2">Expedition CK06-06</strain>
    </source>
</reference>
<feature type="non-terminal residue" evidence="2">
    <location>
        <position position="1"/>
    </location>
</feature>